<dbReference type="STRING" id="856793.MICA_1582"/>
<dbReference type="KEGG" id="mai:MICA_1582"/>
<proteinExistence type="predicted"/>
<feature type="region of interest" description="Disordered" evidence="1">
    <location>
        <begin position="354"/>
        <end position="374"/>
    </location>
</feature>
<protein>
    <submittedName>
        <fullName evidence="4">Putative membrane protein</fullName>
    </submittedName>
</protein>
<evidence type="ECO:0000256" key="2">
    <source>
        <dbReference type="SAM" id="Phobius"/>
    </source>
</evidence>
<dbReference type="InterPro" id="IPR026841">
    <property type="entry name" value="Aur1/Ipt1"/>
</dbReference>
<dbReference type="Proteomes" id="UP000009286">
    <property type="component" value="Chromosome"/>
</dbReference>
<dbReference type="RefSeq" id="WP_014103120.1">
    <property type="nucleotide sequence ID" value="NC_016026.1"/>
</dbReference>
<evidence type="ECO:0000256" key="1">
    <source>
        <dbReference type="SAM" id="MobiDB-lite"/>
    </source>
</evidence>
<keyword evidence="2" id="KW-0812">Transmembrane</keyword>
<accession>G2KPS8</accession>
<feature type="transmembrane region" description="Helical" evidence="2">
    <location>
        <begin position="171"/>
        <end position="188"/>
    </location>
</feature>
<organism evidence="4 5">
    <name type="scientific">Micavibrio aeruginosavorus (strain ARL-13)</name>
    <dbReference type="NCBI Taxonomy" id="856793"/>
    <lineage>
        <taxon>Bacteria</taxon>
        <taxon>Pseudomonadati</taxon>
        <taxon>Bdellovibrionota</taxon>
        <taxon>Bdellovibrionia</taxon>
        <taxon>Bdellovibrionales</taxon>
        <taxon>Pseudobdellovibrionaceae</taxon>
        <taxon>Micavibrio</taxon>
    </lineage>
</organism>
<dbReference type="Pfam" id="PF14378">
    <property type="entry name" value="PAP2_3"/>
    <property type="match status" value="1"/>
</dbReference>
<keyword evidence="5" id="KW-1185">Reference proteome</keyword>
<dbReference type="eggNOG" id="COG0671">
    <property type="taxonomic scope" value="Bacteria"/>
</dbReference>
<dbReference type="HOGENOM" id="CLU_052953_0_0_5"/>
<dbReference type="Gene3D" id="1.20.144.10">
    <property type="entry name" value="Phosphatidic acid phosphatase type 2/haloperoxidase"/>
    <property type="match status" value="1"/>
</dbReference>
<sequence length="374" mass="41633">MSGTWKQSWHDHGSLIVVVFAYYLVVSGVAVLGFGVPARELLQGVGYALMALLIAFAFWGVLLALAYGRAVVTALRDGGKGLSQRINSVFDQIIHPYTTWPVLADTILGTVAIIGLSQFFIGKGLLPLLDNYHWDPVMIHLEEMLHGGRSAMDWLGGLYEHPWIIRAIDKIYILWFPVMFGTTSWVVFCDRNRVRRLQYLWVYCVSWMVIGTGLAIALASVGPIYLKDFYPDLPLNGYTAHLAALQSIHDQTPLRALDIAVTLKDLWGDETKLDMNAISAMPSMHVAVAWLLVLYAFAVRRWWVMAFMGAFFAAIMVGSVVLGWHYAIDGYASIAIITVLWAAAGWALRRKMGEKPGQKPEIQPVAPLDRAVQP</sequence>
<evidence type="ECO:0000313" key="4">
    <source>
        <dbReference type="EMBL" id="AEP09897.1"/>
    </source>
</evidence>
<evidence type="ECO:0000313" key="5">
    <source>
        <dbReference type="Proteomes" id="UP000009286"/>
    </source>
</evidence>
<dbReference type="GO" id="GO:0016020">
    <property type="term" value="C:membrane"/>
    <property type="evidence" value="ECO:0007669"/>
    <property type="project" value="UniProtKB-SubCell"/>
</dbReference>
<feature type="transmembrane region" description="Helical" evidence="2">
    <location>
        <begin position="304"/>
        <end position="324"/>
    </location>
</feature>
<keyword evidence="2" id="KW-0472">Membrane</keyword>
<evidence type="ECO:0000259" key="3">
    <source>
        <dbReference type="Pfam" id="PF14378"/>
    </source>
</evidence>
<feature type="transmembrane region" description="Helical" evidence="2">
    <location>
        <begin position="277"/>
        <end position="297"/>
    </location>
</feature>
<name>G2KPS8_MICAA</name>
<feature type="transmembrane region" description="Helical" evidence="2">
    <location>
        <begin position="200"/>
        <end position="226"/>
    </location>
</feature>
<dbReference type="OrthoDB" id="9816314at2"/>
<gene>
    <name evidence="4" type="ordered locus">MICA_1582</name>
</gene>
<feature type="domain" description="Inositolphosphotransferase Aur1/Ipt1" evidence="3">
    <location>
        <begin position="140"/>
        <end position="342"/>
    </location>
</feature>
<dbReference type="EMBL" id="CP002382">
    <property type="protein sequence ID" value="AEP09897.1"/>
    <property type="molecule type" value="Genomic_DNA"/>
</dbReference>
<reference evidence="4 5" key="1">
    <citation type="journal article" date="2011" name="BMC Genomics">
        <title>Genomic insights into an obligate epibiotic bacterial predator: Micavibrio aeruginosavorus ARL-13.</title>
        <authorList>
            <person name="Wang Z."/>
            <person name="Kadouri D."/>
            <person name="Wu M."/>
        </authorList>
    </citation>
    <scope>NUCLEOTIDE SEQUENCE [LARGE SCALE GENOMIC DNA]</scope>
    <source>
        <strain evidence="4 5">ARL-13</strain>
    </source>
</reference>
<feature type="transmembrane region" description="Helical" evidence="2">
    <location>
        <begin position="102"/>
        <end position="121"/>
    </location>
</feature>
<feature type="transmembrane region" description="Helical" evidence="2">
    <location>
        <begin position="12"/>
        <end position="35"/>
    </location>
</feature>
<feature type="transmembrane region" description="Helical" evidence="2">
    <location>
        <begin position="330"/>
        <end position="348"/>
    </location>
</feature>
<feature type="transmembrane region" description="Helical" evidence="2">
    <location>
        <begin position="47"/>
        <end position="67"/>
    </location>
</feature>
<dbReference type="AlphaFoldDB" id="G2KPS8"/>
<keyword evidence="2" id="KW-1133">Transmembrane helix</keyword>